<dbReference type="EMBL" id="LASW01000001">
    <property type="protein sequence ID" value="KKC01346.1"/>
    <property type="molecule type" value="Genomic_DNA"/>
</dbReference>
<reference evidence="3" key="1">
    <citation type="submission" date="2015-04" db="EMBL/GenBank/DDBJ databases">
        <title>Genome sequence of Mycobacterium arupense GUC1.</title>
        <authorList>
            <person name="Greninger A.L."/>
            <person name="Cunningham G."/>
            <person name="Chiu C.Y."/>
            <person name="Miller S."/>
        </authorList>
    </citation>
    <scope>NUCLEOTIDE SEQUENCE [LARGE SCALE GENOMIC DNA]</scope>
    <source>
        <strain evidence="3">GUC1</strain>
    </source>
</reference>
<comment type="caution">
    <text evidence="2">The sequence shown here is derived from an EMBL/GenBank/DDBJ whole genome shotgun (WGS) entry which is preliminary data.</text>
</comment>
<dbReference type="AlphaFoldDB" id="A0A0F5N2W0"/>
<accession>A0A0F5N2W0</accession>
<proteinExistence type="predicted"/>
<evidence type="ECO:0000256" key="1">
    <source>
        <dbReference type="SAM" id="MobiDB-lite"/>
    </source>
</evidence>
<sequence>MVSLTYVRSLVVSTGEDPLIARMVIRRRAALHESCTRLRQLHPHCPHTYGVAVLADVNKRRWFPLDSVFTLDRLRVRFYETAAKTDPRAAANVLAASLIHEVLGRLLPLVLLEGRAWDTGLENLWVHFDAENDIDWVAVVDPTLRALPGDPWIRAKDGIGRAETVVVLPNESALTTWAAHRCHRSLAPLFVWLHEACEGAMSVTAMWQLLGSTVVVAAAQLPRRTDNAEATNFRRSQAILDAMVGFGLPVRGTVTPPFRPKSARRPVTASSPAGDKP</sequence>
<dbReference type="STRING" id="342002.BST15_01735"/>
<feature type="region of interest" description="Disordered" evidence="1">
    <location>
        <begin position="255"/>
        <end position="277"/>
    </location>
</feature>
<dbReference type="Proteomes" id="UP000034416">
    <property type="component" value="Unassembled WGS sequence"/>
</dbReference>
<dbReference type="PATRIC" id="fig|342002.3.peg.298"/>
<evidence type="ECO:0000313" key="2">
    <source>
        <dbReference type="EMBL" id="KKC01346.1"/>
    </source>
</evidence>
<dbReference type="OrthoDB" id="4774408at2"/>
<protein>
    <submittedName>
        <fullName evidence="2">Iron reductase</fullName>
    </submittedName>
</protein>
<gene>
    <name evidence="2" type="ORF">WR43_00080</name>
</gene>
<organism evidence="2 3">
    <name type="scientific">Mycolicibacter arupensis</name>
    <dbReference type="NCBI Taxonomy" id="342002"/>
    <lineage>
        <taxon>Bacteria</taxon>
        <taxon>Bacillati</taxon>
        <taxon>Actinomycetota</taxon>
        <taxon>Actinomycetes</taxon>
        <taxon>Mycobacteriales</taxon>
        <taxon>Mycobacteriaceae</taxon>
        <taxon>Mycolicibacter</taxon>
    </lineage>
</organism>
<dbReference type="RefSeq" id="WP_046187580.1">
    <property type="nucleotide sequence ID" value="NZ_JACKUJ010000045.1"/>
</dbReference>
<name>A0A0F5N2W0_9MYCO</name>
<evidence type="ECO:0000313" key="3">
    <source>
        <dbReference type="Proteomes" id="UP000034416"/>
    </source>
</evidence>